<evidence type="ECO:0000313" key="5">
    <source>
        <dbReference type="Proteomes" id="UP001285636"/>
    </source>
</evidence>
<evidence type="ECO:0000256" key="1">
    <source>
        <dbReference type="SAM" id="MobiDB-lite"/>
    </source>
</evidence>
<comment type="caution">
    <text evidence="4">The sequence shown here is derived from an EMBL/GenBank/DDBJ whole genome shotgun (WGS) entry which is preliminary data.</text>
</comment>
<organism evidence="4 5">
    <name type="scientific">Alkalihalophilus pseudofirmus</name>
    <name type="common">Bacillus pseudofirmus</name>
    <dbReference type="NCBI Taxonomy" id="79885"/>
    <lineage>
        <taxon>Bacteria</taxon>
        <taxon>Bacillati</taxon>
        <taxon>Bacillota</taxon>
        <taxon>Bacilli</taxon>
        <taxon>Bacillales</taxon>
        <taxon>Bacillaceae</taxon>
        <taxon>Alkalihalophilus</taxon>
    </lineage>
</organism>
<reference evidence="4" key="1">
    <citation type="submission" date="2023-10" db="EMBL/GenBank/DDBJ databases">
        <title>Screening of Alkalihalophilus pseudofirmusBZ-TG-HK211 and Its Alleviation of Salt Stress on Rapeseed Growth.</title>
        <authorList>
            <person name="Zhao B."/>
            <person name="Guo T."/>
        </authorList>
    </citation>
    <scope>NUCLEOTIDE SEQUENCE</scope>
    <source>
        <strain evidence="4">BZ-TG-HK211</strain>
    </source>
</reference>
<protein>
    <submittedName>
        <fullName evidence="4">CAP domain-containing protein</fullName>
    </submittedName>
</protein>
<dbReference type="EMBL" id="JAWJAY010000001">
    <property type="protein sequence ID" value="MDV2885407.1"/>
    <property type="molecule type" value="Genomic_DNA"/>
</dbReference>
<feature type="domain" description="SCP" evidence="2">
    <location>
        <begin position="254"/>
        <end position="363"/>
    </location>
</feature>
<sequence length="370" mass="42986">MKQKVFIGIMLALFLSVAVFEYQFEAEIKEWFQADDQSVFMQDDKEEAITAADEIVVETAPVENENESETTSTTGNFESDEPLLGAGVEEVKELFGEPSRIDPSAFGYDWWVYEEEDYYHLIGIEQEQVVTTFTSWSELNSEETMFGESYQTLDERYTFTQQVELRAGGNHYQFELTPEDRNMRPIVEVDDGWMQLYFDIHTNELSSIRYLTDEVLLKQRPYSVSYRGALPDEENVTEAEWEEIEAGQARHIFSFTNVLRERHGLEPFTWNGEVSEVAYLHSRDMQEEQYFSHTSPIYGELSDRFDRGELNYRLAGENIAAQYVDGLAATEGWLNSEGHRVNVLHEEFEELGVGVYKDFYTQNFMTGWGF</sequence>
<accession>A0AAJ2U2F1</accession>
<dbReference type="SUPFAM" id="SSF55797">
    <property type="entry name" value="PR-1-like"/>
    <property type="match status" value="1"/>
</dbReference>
<dbReference type="InterPro" id="IPR014044">
    <property type="entry name" value="CAP_dom"/>
</dbReference>
<dbReference type="CDD" id="cd05379">
    <property type="entry name" value="CAP_bacterial"/>
    <property type="match status" value="1"/>
</dbReference>
<dbReference type="PANTHER" id="PTHR31157">
    <property type="entry name" value="SCP DOMAIN-CONTAINING PROTEIN"/>
    <property type="match status" value="1"/>
</dbReference>
<evidence type="ECO:0000259" key="3">
    <source>
        <dbReference type="Pfam" id="PF14504"/>
    </source>
</evidence>
<dbReference type="Pfam" id="PF00188">
    <property type="entry name" value="CAP"/>
    <property type="match status" value="1"/>
</dbReference>
<dbReference type="InterPro" id="IPR029410">
    <property type="entry name" value="CAP_assoc"/>
</dbReference>
<dbReference type="InterPro" id="IPR035940">
    <property type="entry name" value="CAP_sf"/>
</dbReference>
<gene>
    <name evidence="4" type="ORF">RYX45_09435</name>
</gene>
<dbReference type="RefSeq" id="WP_323466600.1">
    <property type="nucleotide sequence ID" value="NZ_CP144224.1"/>
</dbReference>
<dbReference type="Gene3D" id="3.40.33.10">
    <property type="entry name" value="CAP"/>
    <property type="match status" value="1"/>
</dbReference>
<name>A0AAJ2U2F1_ALKPS</name>
<dbReference type="AlphaFoldDB" id="A0AAJ2U2F1"/>
<dbReference type="Pfam" id="PF14504">
    <property type="entry name" value="CAP_assoc_N"/>
    <property type="match status" value="1"/>
</dbReference>
<feature type="domain" description="CAP-associated" evidence="3">
    <location>
        <begin position="84"/>
        <end position="222"/>
    </location>
</feature>
<dbReference type="PANTHER" id="PTHR31157:SF26">
    <property type="entry name" value="SCP-LIKE EXTRACELLULAR PROTEIN"/>
    <property type="match status" value="1"/>
</dbReference>
<feature type="region of interest" description="Disordered" evidence="1">
    <location>
        <begin position="61"/>
        <end position="81"/>
    </location>
</feature>
<dbReference type="Proteomes" id="UP001285636">
    <property type="component" value="Unassembled WGS sequence"/>
</dbReference>
<proteinExistence type="predicted"/>
<evidence type="ECO:0000313" key="4">
    <source>
        <dbReference type="EMBL" id="MDV2885407.1"/>
    </source>
</evidence>
<evidence type="ECO:0000259" key="2">
    <source>
        <dbReference type="Pfam" id="PF00188"/>
    </source>
</evidence>